<evidence type="ECO:0008006" key="3">
    <source>
        <dbReference type="Google" id="ProtNLM"/>
    </source>
</evidence>
<organism evidence="1 2">
    <name type="scientific">Nostoc spongiaeforme FACHB-130</name>
    <dbReference type="NCBI Taxonomy" id="1357510"/>
    <lineage>
        <taxon>Bacteria</taxon>
        <taxon>Bacillati</taxon>
        <taxon>Cyanobacteriota</taxon>
        <taxon>Cyanophyceae</taxon>
        <taxon>Nostocales</taxon>
        <taxon>Nostocaceae</taxon>
        <taxon>Nostoc</taxon>
    </lineage>
</organism>
<evidence type="ECO:0000313" key="2">
    <source>
        <dbReference type="Proteomes" id="UP000603457"/>
    </source>
</evidence>
<sequence>MTASLKVMFAGVLAAGTLLAGYTISAIAKEVKTGNLLLAQTPAKSKFVELPIALPNLAKISLKGGESQSGKIIQVDAQKQTLKIQRSSDTLSISLNKIDKVQFDNKALVYRSDGRRIIRGEQKHHTAKQVTLNGLPLNTFTIQNSATGTAKVKLAPPVVSRGELLGIQAVAEDRQYVVDQMQFNPQKRTMTIQATPY</sequence>
<protein>
    <recommendedName>
        <fullName evidence="3">DUF5666 domain-containing protein</fullName>
    </recommendedName>
</protein>
<name>A0ABR8FV05_9NOSO</name>
<dbReference type="RefSeq" id="WP_190968074.1">
    <property type="nucleotide sequence ID" value="NZ_JACJTB010000014.1"/>
</dbReference>
<gene>
    <name evidence="1" type="ORF">H6G74_13125</name>
</gene>
<proteinExistence type="predicted"/>
<reference evidence="1 2" key="1">
    <citation type="journal article" date="2020" name="ISME J.">
        <title>Comparative genomics reveals insights into cyanobacterial evolution and habitat adaptation.</title>
        <authorList>
            <person name="Chen M.Y."/>
            <person name="Teng W.K."/>
            <person name="Zhao L."/>
            <person name="Hu C.X."/>
            <person name="Zhou Y.K."/>
            <person name="Han B.P."/>
            <person name="Song L.R."/>
            <person name="Shu W.S."/>
        </authorList>
    </citation>
    <scope>NUCLEOTIDE SEQUENCE [LARGE SCALE GENOMIC DNA]</scope>
    <source>
        <strain evidence="1 2">FACHB-130</strain>
    </source>
</reference>
<evidence type="ECO:0000313" key="1">
    <source>
        <dbReference type="EMBL" id="MBD2595264.1"/>
    </source>
</evidence>
<dbReference type="Proteomes" id="UP000603457">
    <property type="component" value="Unassembled WGS sequence"/>
</dbReference>
<dbReference type="EMBL" id="JACJTB010000014">
    <property type="protein sequence ID" value="MBD2595264.1"/>
    <property type="molecule type" value="Genomic_DNA"/>
</dbReference>
<accession>A0ABR8FV05</accession>
<comment type="caution">
    <text evidence="1">The sequence shown here is derived from an EMBL/GenBank/DDBJ whole genome shotgun (WGS) entry which is preliminary data.</text>
</comment>
<keyword evidence="2" id="KW-1185">Reference proteome</keyword>